<evidence type="ECO:0000259" key="9">
    <source>
        <dbReference type="PROSITE" id="PS51384"/>
    </source>
</evidence>
<dbReference type="EC" id="1.18.1.-" evidence="10"/>
<dbReference type="GO" id="GO:0051537">
    <property type="term" value="F:2 iron, 2 sulfur cluster binding"/>
    <property type="evidence" value="ECO:0007669"/>
    <property type="project" value="UniProtKB-KW"/>
</dbReference>
<dbReference type="SUPFAM" id="SSF52343">
    <property type="entry name" value="Ferredoxin reductase-like, C-terminal NADP-linked domain"/>
    <property type="match status" value="1"/>
</dbReference>
<dbReference type="Pfam" id="PF00970">
    <property type="entry name" value="FAD_binding_6"/>
    <property type="match status" value="1"/>
</dbReference>
<dbReference type="CDD" id="cd00322">
    <property type="entry name" value="FNR_like"/>
    <property type="match status" value="1"/>
</dbReference>
<evidence type="ECO:0000256" key="1">
    <source>
        <dbReference type="ARBA" id="ARBA00001974"/>
    </source>
</evidence>
<accession>D8P858</accession>
<sequence length="232" mass="25339">MAEPTQIAETISLTTLTPHTTELVLRPIEHPLSFKPGQWISLQLPVGDHPPLNRAYSLAEPPSATGHLTLVFDHVPGGKGSGYLSSLKPGDRIPLSGPYGHFVLPDSEPQHLLLIGRYSGLVPLRCMLRSLAEQGLLPSSTLIAQAPTTAEQLYHEEFMALAATHSNFQYLPFVSDGPDSHAETVDVIKHIAGNGRRVTPMIAGVKAFARPLRALLMELGFDRREVKLETYD</sequence>
<dbReference type="STRING" id="330214.NIDE4021"/>
<evidence type="ECO:0000256" key="4">
    <source>
        <dbReference type="ARBA" id="ARBA00022723"/>
    </source>
</evidence>
<gene>
    <name evidence="10" type="ORF">NIDE4021</name>
</gene>
<keyword evidence="11" id="KW-1185">Reference proteome</keyword>
<keyword evidence="2" id="KW-0285">Flavoprotein</keyword>
<name>D8P858_9BACT</name>
<keyword evidence="8" id="KW-0411">Iron-sulfur</keyword>
<keyword evidence="6 10" id="KW-0560">Oxidoreductase</keyword>
<dbReference type="GO" id="GO:0046872">
    <property type="term" value="F:metal ion binding"/>
    <property type="evidence" value="ECO:0007669"/>
    <property type="project" value="UniProtKB-KW"/>
</dbReference>
<dbReference type="Proteomes" id="UP000001660">
    <property type="component" value="Chromosome"/>
</dbReference>
<evidence type="ECO:0000256" key="3">
    <source>
        <dbReference type="ARBA" id="ARBA00022714"/>
    </source>
</evidence>
<dbReference type="EMBL" id="FP929003">
    <property type="protein sequence ID" value="CBK43690.1"/>
    <property type="molecule type" value="Genomic_DNA"/>
</dbReference>
<dbReference type="Gene3D" id="2.40.30.10">
    <property type="entry name" value="Translation factors"/>
    <property type="match status" value="1"/>
</dbReference>
<dbReference type="Gene3D" id="3.40.50.80">
    <property type="entry name" value="Nucleotide-binding domain of ferredoxin-NADP reductase (FNR) module"/>
    <property type="match status" value="1"/>
</dbReference>
<evidence type="ECO:0000256" key="7">
    <source>
        <dbReference type="ARBA" id="ARBA00023004"/>
    </source>
</evidence>
<dbReference type="InterPro" id="IPR039261">
    <property type="entry name" value="FNR_nucleotide-bd"/>
</dbReference>
<dbReference type="GO" id="GO:0016491">
    <property type="term" value="F:oxidoreductase activity"/>
    <property type="evidence" value="ECO:0007669"/>
    <property type="project" value="UniProtKB-KW"/>
</dbReference>
<keyword evidence="3" id="KW-0001">2Fe-2S</keyword>
<feature type="domain" description="FAD-binding FR-type" evidence="9">
    <location>
        <begin position="3"/>
        <end position="105"/>
    </location>
</feature>
<dbReference type="PANTHER" id="PTHR47354:SF6">
    <property type="entry name" value="NADH OXIDOREDUCTASE HCR"/>
    <property type="match status" value="1"/>
</dbReference>
<evidence type="ECO:0000313" key="10">
    <source>
        <dbReference type="EMBL" id="CBK43690.1"/>
    </source>
</evidence>
<dbReference type="SUPFAM" id="SSF63380">
    <property type="entry name" value="Riboflavin synthase domain-like"/>
    <property type="match status" value="1"/>
</dbReference>
<dbReference type="InterPro" id="IPR017927">
    <property type="entry name" value="FAD-bd_FR_type"/>
</dbReference>
<dbReference type="AlphaFoldDB" id="D8P858"/>
<keyword evidence="4" id="KW-0479">Metal-binding</keyword>
<dbReference type="HOGENOM" id="CLU_1193062_0_0_0"/>
<dbReference type="PANTHER" id="PTHR47354">
    <property type="entry name" value="NADH OXIDOREDUCTASE HCR"/>
    <property type="match status" value="1"/>
</dbReference>
<dbReference type="InterPro" id="IPR017938">
    <property type="entry name" value="Riboflavin_synthase-like_b-brl"/>
</dbReference>
<dbReference type="PROSITE" id="PS51384">
    <property type="entry name" value="FAD_FR"/>
    <property type="match status" value="1"/>
</dbReference>
<dbReference type="OrthoDB" id="9784483at2"/>
<organism evidence="10 11">
    <name type="scientific">Nitrospira defluvii</name>
    <dbReference type="NCBI Taxonomy" id="330214"/>
    <lineage>
        <taxon>Bacteria</taxon>
        <taxon>Pseudomonadati</taxon>
        <taxon>Nitrospirota</taxon>
        <taxon>Nitrospiria</taxon>
        <taxon>Nitrospirales</taxon>
        <taxon>Nitrospiraceae</taxon>
        <taxon>Nitrospira</taxon>
    </lineage>
</organism>
<keyword evidence="7" id="KW-0408">Iron</keyword>
<dbReference type="KEGG" id="nde:NIDE4021"/>
<evidence type="ECO:0000256" key="2">
    <source>
        <dbReference type="ARBA" id="ARBA00022630"/>
    </source>
</evidence>
<reference evidence="10 11" key="1">
    <citation type="journal article" date="2010" name="Proc. Natl. Acad. Sci. U.S.A.">
        <title>A Nitrospira metagenome illuminates the physiology and evolution of globally important nitrite-oxidizing bacteria.</title>
        <authorList>
            <person name="Lucker S."/>
            <person name="Wagner M."/>
            <person name="Maixner F."/>
            <person name="Pelletier E."/>
            <person name="Koch H."/>
            <person name="Vacherie B."/>
            <person name="Rattei T."/>
            <person name="Sinninghe Damste J."/>
            <person name="Spieck E."/>
            <person name="Le Paslier D."/>
            <person name="Daims H."/>
        </authorList>
    </citation>
    <scope>NUCLEOTIDE SEQUENCE [LARGE SCALE GENOMIC DNA]</scope>
</reference>
<keyword evidence="5" id="KW-0274">FAD</keyword>
<proteinExistence type="predicted"/>
<dbReference type="PRINTS" id="PR00410">
    <property type="entry name" value="PHEHYDRXLASE"/>
</dbReference>
<evidence type="ECO:0000256" key="5">
    <source>
        <dbReference type="ARBA" id="ARBA00022827"/>
    </source>
</evidence>
<evidence type="ECO:0000256" key="8">
    <source>
        <dbReference type="ARBA" id="ARBA00023014"/>
    </source>
</evidence>
<dbReference type="eggNOG" id="COG1018">
    <property type="taxonomic scope" value="Bacteria"/>
</dbReference>
<comment type="cofactor">
    <cofactor evidence="1">
        <name>FAD</name>
        <dbReference type="ChEBI" id="CHEBI:57692"/>
    </cofactor>
</comment>
<protein>
    <submittedName>
        <fullName evidence="10">Putative Ferredoxin reductase</fullName>
        <ecNumber evidence="10">1.18.1.-</ecNumber>
    </submittedName>
</protein>
<evidence type="ECO:0000256" key="6">
    <source>
        <dbReference type="ARBA" id="ARBA00023002"/>
    </source>
</evidence>
<evidence type="ECO:0000313" key="11">
    <source>
        <dbReference type="Proteomes" id="UP000001660"/>
    </source>
</evidence>
<dbReference type="InterPro" id="IPR050415">
    <property type="entry name" value="MRET"/>
</dbReference>
<dbReference type="InterPro" id="IPR008333">
    <property type="entry name" value="Cbr1-like_FAD-bd_dom"/>
</dbReference>